<evidence type="ECO:0000313" key="1">
    <source>
        <dbReference type="EMBL" id="CAN0560080.1"/>
    </source>
</evidence>
<reference evidence="1" key="2">
    <citation type="submission" date="2025-03" db="EMBL/GenBank/DDBJ databases">
        <authorList>
            <consortium name="ELIXIR-Norway"/>
            <consortium name="Elixir Norway"/>
        </authorList>
    </citation>
    <scope>NUCLEOTIDE SEQUENCE</scope>
</reference>
<dbReference type="EMBL" id="OX596092">
    <property type="protein sequence ID" value="CAN0560080.1"/>
    <property type="molecule type" value="Genomic_DNA"/>
</dbReference>
<proteinExistence type="predicted"/>
<feature type="non-terminal residue" evidence="1">
    <location>
        <position position="115"/>
    </location>
</feature>
<organism evidence="1 2">
    <name type="scientific">Rangifer tarandus platyrhynchus</name>
    <name type="common">Svalbard reindeer</name>
    <dbReference type="NCBI Taxonomy" id="3082113"/>
    <lineage>
        <taxon>Eukaryota</taxon>
        <taxon>Metazoa</taxon>
        <taxon>Chordata</taxon>
        <taxon>Craniata</taxon>
        <taxon>Vertebrata</taxon>
        <taxon>Euteleostomi</taxon>
        <taxon>Mammalia</taxon>
        <taxon>Eutheria</taxon>
        <taxon>Laurasiatheria</taxon>
        <taxon>Artiodactyla</taxon>
        <taxon>Ruminantia</taxon>
        <taxon>Pecora</taxon>
        <taxon>Cervidae</taxon>
        <taxon>Odocoileinae</taxon>
        <taxon>Rangifer</taxon>
    </lineage>
</organism>
<reference evidence="1" key="1">
    <citation type="submission" date="2023-05" db="EMBL/GenBank/DDBJ databases">
        <authorList>
            <consortium name="ELIXIR-Norway"/>
        </authorList>
    </citation>
    <scope>NUCLEOTIDE SEQUENCE</scope>
</reference>
<protein>
    <submittedName>
        <fullName evidence="1">Uncharacterized protein</fullName>
    </submittedName>
</protein>
<evidence type="ECO:0000313" key="2">
    <source>
        <dbReference type="Proteomes" id="UP001162501"/>
    </source>
</evidence>
<dbReference type="Proteomes" id="UP001162501">
    <property type="component" value="Chromosome 8"/>
</dbReference>
<gene>
    <name evidence="1" type="ORF">MRATA1EN22A_LOCUS26960</name>
</gene>
<feature type="non-terminal residue" evidence="1">
    <location>
        <position position="1"/>
    </location>
</feature>
<accession>A0AC60A5W4</accession>
<name>A0AC60A5W4_RANTA</name>
<sequence length="115" mass="13702">LFSSALFDSSLYFLTLLNFLLCSSILFLSLLSIFMIITLNSLLGYIVYHHFICCFFWGFILFLTLEHIISPLNFAWFSVLFFCSFNTYLFRQIFYYSCANFSALFFFQKTFYFSP</sequence>